<keyword evidence="3" id="KW-0238">DNA-binding</keyword>
<dbReference type="RefSeq" id="WP_160117509.1">
    <property type="nucleotide sequence ID" value="NZ_BSPV01000003.1"/>
</dbReference>
<dbReference type="Pfam" id="PF06530">
    <property type="entry name" value="Phage_antitermQ"/>
    <property type="match status" value="1"/>
</dbReference>
<evidence type="ECO:0000256" key="2">
    <source>
        <dbReference type="ARBA" id="ARBA00023015"/>
    </source>
</evidence>
<dbReference type="EMBL" id="BSPV01000003">
    <property type="protein sequence ID" value="GLT13876.1"/>
    <property type="molecule type" value="Genomic_DNA"/>
</dbReference>
<evidence type="ECO:0000313" key="5">
    <source>
        <dbReference type="EMBL" id="GLT13876.1"/>
    </source>
</evidence>
<accession>A0ABQ6EM91</accession>
<keyword evidence="6" id="KW-1185">Reference proteome</keyword>
<dbReference type="InterPro" id="IPR010534">
    <property type="entry name" value="Phage_933W_GpQ"/>
</dbReference>
<comment type="similarity">
    <text evidence="1">Belongs to the phage antitermination Q type 1 family.</text>
</comment>
<keyword evidence="4" id="KW-0804">Transcription</keyword>
<proteinExistence type="inferred from homology"/>
<protein>
    <submittedName>
        <fullName evidence="5">Antitermination protein Q</fullName>
    </submittedName>
</protein>
<keyword evidence="2" id="KW-0805">Transcription regulation</keyword>
<sequence length="146" mass="16696">MSQLKALVKFPKQQECKLHYSDKQVRKIIEMWGVWSSNSTGCGWYNEAPGMRNVLPIEPDDRDSLCDEDALVIDKMIASMYSPDNERPMGFFIMHYVYGINKSQVAKQAKCSEKTVRAALLLMEQFFAGMLNQRYSVGFRLVLDAG</sequence>
<organism evidence="5 6">
    <name type="scientific">Vibrio algivorus</name>
    <dbReference type="NCBI Taxonomy" id="1667024"/>
    <lineage>
        <taxon>Bacteria</taxon>
        <taxon>Pseudomonadati</taxon>
        <taxon>Pseudomonadota</taxon>
        <taxon>Gammaproteobacteria</taxon>
        <taxon>Vibrionales</taxon>
        <taxon>Vibrionaceae</taxon>
        <taxon>Vibrio</taxon>
    </lineage>
</organism>
<comment type="caution">
    <text evidence="5">The sequence shown here is derived from an EMBL/GenBank/DDBJ whole genome shotgun (WGS) entry which is preliminary data.</text>
</comment>
<reference evidence="6" key="1">
    <citation type="journal article" date="2019" name="Int. J. Syst. Evol. Microbiol.">
        <title>The Global Catalogue of Microorganisms (GCM) 10K type strain sequencing project: providing services to taxonomists for standard genome sequencing and annotation.</title>
        <authorList>
            <consortium name="The Broad Institute Genomics Platform"/>
            <consortium name="The Broad Institute Genome Sequencing Center for Infectious Disease"/>
            <person name="Wu L."/>
            <person name="Ma J."/>
        </authorList>
    </citation>
    <scope>NUCLEOTIDE SEQUENCE [LARGE SCALE GENOMIC DNA]</scope>
    <source>
        <strain evidence="6">NBRC 111146</strain>
    </source>
</reference>
<evidence type="ECO:0000256" key="1">
    <source>
        <dbReference type="ARBA" id="ARBA00010234"/>
    </source>
</evidence>
<evidence type="ECO:0000256" key="3">
    <source>
        <dbReference type="ARBA" id="ARBA00023125"/>
    </source>
</evidence>
<evidence type="ECO:0000256" key="4">
    <source>
        <dbReference type="ARBA" id="ARBA00023163"/>
    </source>
</evidence>
<evidence type="ECO:0000313" key="6">
    <source>
        <dbReference type="Proteomes" id="UP001157156"/>
    </source>
</evidence>
<gene>
    <name evidence="5" type="ORF">GCM10007931_08500</name>
</gene>
<dbReference type="Proteomes" id="UP001157156">
    <property type="component" value="Unassembled WGS sequence"/>
</dbReference>
<name>A0ABQ6EM91_9VIBR</name>